<dbReference type="Proteomes" id="UP000316706">
    <property type="component" value="Unassembled WGS sequence"/>
</dbReference>
<gene>
    <name evidence="4" type="ORF">FHX41_2175</name>
</gene>
<feature type="domain" description="Right handed beta helix" evidence="3">
    <location>
        <begin position="89"/>
        <end position="227"/>
    </location>
</feature>
<sequence length="347" mass="37054">MRRTLAVSLGTAAALAAFMPAGQASADGRVHVVKPGRSIQKAVDRARPGDVILLKAGRYDGGVLVRKPLTIRGAGNKTVLRPGRKADHCAKAGQHGSGICVVGRAGHPVRNVTIKKISVQGFRETGVIGVHTDRLTVEHVLAKRNGEYGIAEFHSTRGRFIHNRVEHSGEHAGLYVGDIANAHGTEVAENHASGNAMGLLVRHARNVKAWNNTFVGNCTGIVLVDDGQKGGQGHTALWQNNVVKNNRNCKANGPLPAFHGTGILLFGGDHNSIKKNRVQRNRGKLPYSGGIVLFRGVPPQNRPAAFNVIAGNDVRGNAPYDLVNRSGSRTNKFHANRCRTSSPRGLC</sequence>
<evidence type="ECO:0000313" key="4">
    <source>
        <dbReference type="EMBL" id="TQM68529.1"/>
    </source>
</evidence>
<evidence type="ECO:0000256" key="1">
    <source>
        <dbReference type="ARBA" id="ARBA00022737"/>
    </source>
</evidence>
<evidence type="ECO:0000313" key="5">
    <source>
        <dbReference type="Proteomes" id="UP000316706"/>
    </source>
</evidence>
<keyword evidence="1" id="KW-0677">Repeat</keyword>
<feature type="chain" id="PRO_5022078352" evidence="2">
    <location>
        <begin position="27"/>
        <end position="347"/>
    </location>
</feature>
<dbReference type="PANTHER" id="PTHR22990:SF15">
    <property type="entry name" value="F-BOX ONLY PROTEIN 10"/>
    <property type="match status" value="1"/>
</dbReference>
<dbReference type="InterPro" id="IPR011050">
    <property type="entry name" value="Pectin_lyase_fold/virulence"/>
</dbReference>
<dbReference type="Gene3D" id="2.160.20.10">
    <property type="entry name" value="Single-stranded right-handed beta-helix, Pectin lyase-like"/>
    <property type="match status" value="1"/>
</dbReference>
<dbReference type="PANTHER" id="PTHR22990">
    <property type="entry name" value="F-BOX ONLY PROTEIN"/>
    <property type="match status" value="1"/>
</dbReference>
<dbReference type="InterPro" id="IPR006626">
    <property type="entry name" value="PbH1"/>
</dbReference>
<feature type="signal peptide" evidence="2">
    <location>
        <begin position="1"/>
        <end position="26"/>
    </location>
</feature>
<dbReference type="RefSeq" id="WP_185758774.1">
    <property type="nucleotide sequence ID" value="NZ_VFPO01000001.1"/>
</dbReference>
<proteinExistence type="predicted"/>
<dbReference type="Pfam" id="PF13229">
    <property type="entry name" value="Beta_helix"/>
    <property type="match status" value="1"/>
</dbReference>
<dbReference type="AlphaFoldDB" id="A0A543ID66"/>
<dbReference type="InterPro" id="IPR051550">
    <property type="entry name" value="SCF-Subunits/Alg-Epimerases"/>
</dbReference>
<dbReference type="SUPFAM" id="SSF51126">
    <property type="entry name" value="Pectin lyase-like"/>
    <property type="match status" value="1"/>
</dbReference>
<protein>
    <submittedName>
        <fullName evidence="4">Nitrous oxidase accessory protein NosD</fullName>
    </submittedName>
</protein>
<organism evidence="4 5">
    <name type="scientific">Actinomadura hallensis</name>
    <dbReference type="NCBI Taxonomy" id="337895"/>
    <lineage>
        <taxon>Bacteria</taxon>
        <taxon>Bacillati</taxon>
        <taxon>Actinomycetota</taxon>
        <taxon>Actinomycetes</taxon>
        <taxon>Streptosporangiales</taxon>
        <taxon>Thermomonosporaceae</taxon>
        <taxon>Actinomadura</taxon>
    </lineage>
</organism>
<comment type="caution">
    <text evidence="4">The sequence shown here is derived from an EMBL/GenBank/DDBJ whole genome shotgun (WGS) entry which is preliminary data.</text>
</comment>
<evidence type="ECO:0000256" key="2">
    <source>
        <dbReference type="SAM" id="SignalP"/>
    </source>
</evidence>
<keyword evidence="2" id="KW-0732">Signal</keyword>
<dbReference type="InterPro" id="IPR039448">
    <property type="entry name" value="Beta_helix"/>
</dbReference>
<dbReference type="EMBL" id="VFPO01000001">
    <property type="protein sequence ID" value="TQM68529.1"/>
    <property type="molecule type" value="Genomic_DNA"/>
</dbReference>
<dbReference type="SMART" id="SM00710">
    <property type="entry name" value="PbH1"/>
    <property type="match status" value="6"/>
</dbReference>
<dbReference type="InterPro" id="IPR012334">
    <property type="entry name" value="Pectin_lyas_fold"/>
</dbReference>
<evidence type="ECO:0000259" key="3">
    <source>
        <dbReference type="Pfam" id="PF13229"/>
    </source>
</evidence>
<keyword evidence="5" id="KW-1185">Reference proteome</keyword>
<name>A0A543ID66_9ACTN</name>
<accession>A0A543ID66</accession>
<reference evidence="4 5" key="1">
    <citation type="submission" date="2019-06" db="EMBL/GenBank/DDBJ databases">
        <title>Sequencing the genomes of 1000 actinobacteria strains.</title>
        <authorList>
            <person name="Klenk H.-P."/>
        </authorList>
    </citation>
    <scope>NUCLEOTIDE SEQUENCE [LARGE SCALE GENOMIC DNA]</scope>
    <source>
        <strain evidence="4 5">DSM 45043</strain>
    </source>
</reference>